<protein>
    <submittedName>
        <fullName evidence="2">Unannotated protein</fullName>
    </submittedName>
</protein>
<gene>
    <name evidence="2" type="ORF">UFOPK2166_00853</name>
    <name evidence="1" type="ORF">UFOPK2195_00128</name>
</gene>
<evidence type="ECO:0000313" key="2">
    <source>
        <dbReference type="EMBL" id="CAB4651726.1"/>
    </source>
</evidence>
<reference evidence="2" key="1">
    <citation type="submission" date="2020-05" db="EMBL/GenBank/DDBJ databases">
        <authorList>
            <person name="Chiriac C."/>
            <person name="Salcher M."/>
            <person name="Ghai R."/>
            <person name="Kavagutti S V."/>
        </authorList>
    </citation>
    <scope>NUCLEOTIDE SEQUENCE</scope>
</reference>
<organism evidence="2">
    <name type="scientific">freshwater metagenome</name>
    <dbReference type="NCBI Taxonomy" id="449393"/>
    <lineage>
        <taxon>unclassified sequences</taxon>
        <taxon>metagenomes</taxon>
        <taxon>ecological metagenomes</taxon>
    </lineage>
</organism>
<accession>A0A6J6KQY4</accession>
<dbReference type="EMBL" id="CAEZWH010000011">
    <property type="protein sequence ID" value="CAB4644507.1"/>
    <property type="molecule type" value="Genomic_DNA"/>
</dbReference>
<dbReference type="AlphaFoldDB" id="A0A6J6KQY4"/>
<sequence length="244" mass="25717">MPSKLMPSASAIELMVLAVNMPPHAPSPGHAARSISPSSSWLIVPAAQAPIASNTVVMSMFLPLCTPGNVLPLYTNTLGKLSRAAAISIPGMLLSQPARPMKPSKRSACTTVSTLSVITSRLTKLARIPSWPMLMPSLTVIVPNSSATPPLARTPFFALSAKRRSDALHGVTSFHDEAMPIWGFCQSSSVSPTARNIARAAAFWFPSVTSRLRGLTSTGVSVGLVITTKATCAGYAADFTGFRR</sequence>
<name>A0A6J6KQY4_9ZZZZ</name>
<dbReference type="EMBL" id="CAEZWB010000110">
    <property type="protein sequence ID" value="CAB4651726.1"/>
    <property type="molecule type" value="Genomic_DNA"/>
</dbReference>
<proteinExistence type="predicted"/>
<evidence type="ECO:0000313" key="1">
    <source>
        <dbReference type="EMBL" id="CAB4644507.1"/>
    </source>
</evidence>